<dbReference type="KEGG" id="arui:G6M88_15795"/>
<dbReference type="Pfam" id="PF00282">
    <property type="entry name" value="Pyridoxal_deC"/>
    <property type="match status" value="1"/>
</dbReference>
<dbReference type="Gene3D" id="3.90.1150.170">
    <property type="match status" value="1"/>
</dbReference>
<evidence type="ECO:0000256" key="3">
    <source>
        <dbReference type="ARBA" id="ARBA00022793"/>
    </source>
</evidence>
<dbReference type="InterPro" id="IPR002129">
    <property type="entry name" value="PyrdxlP-dep_de-COase"/>
</dbReference>
<dbReference type="Gene3D" id="3.40.640.10">
    <property type="entry name" value="Type I PLP-dependent aspartate aminotransferase-like (Major domain)"/>
    <property type="match status" value="1"/>
</dbReference>
<feature type="modified residue" description="N6-(pyridoxal phosphate)lysine" evidence="6">
    <location>
        <position position="320"/>
    </location>
</feature>
<keyword evidence="3" id="KW-0210">Decarboxylase</keyword>
<reference evidence="8 11" key="1">
    <citation type="journal article" date="2020" name="Science">
        <title>Unexpected conservation and global transmission of agrobacterial virulence plasmids.</title>
        <authorList>
            <person name="Weisberg A.J."/>
            <person name="Davis E.W. 2nd"/>
            <person name="Tabima J."/>
            <person name="Belcher M.S."/>
            <person name="Miller M."/>
            <person name="Kuo C.H."/>
            <person name="Loper J.E."/>
            <person name="Grunwald N.J."/>
            <person name="Putnam M.L."/>
            <person name="Chang J.H."/>
        </authorList>
    </citation>
    <scope>NUCLEOTIDE SEQUENCE [LARGE SCALE GENOMIC DNA]</scope>
    <source>
        <strain evidence="8 11">A19/93</strain>
    </source>
</reference>
<evidence type="ECO:0000256" key="2">
    <source>
        <dbReference type="ARBA" id="ARBA00009533"/>
    </source>
</evidence>
<evidence type="ECO:0000313" key="10">
    <source>
        <dbReference type="Proteomes" id="UP000663912"/>
    </source>
</evidence>
<organism evidence="9 10">
    <name type="scientific">Agrobacterium rubi</name>
    <dbReference type="NCBI Taxonomy" id="28099"/>
    <lineage>
        <taxon>Bacteria</taxon>
        <taxon>Pseudomonadati</taxon>
        <taxon>Pseudomonadota</taxon>
        <taxon>Alphaproteobacteria</taxon>
        <taxon>Hyphomicrobiales</taxon>
        <taxon>Rhizobiaceae</taxon>
        <taxon>Rhizobium/Agrobacterium group</taxon>
        <taxon>Agrobacterium</taxon>
    </lineage>
</organism>
<dbReference type="Proteomes" id="UP000663912">
    <property type="component" value="Chromosome 2"/>
</dbReference>
<evidence type="ECO:0000313" key="8">
    <source>
        <dbReference type="EMBL" id="NTF38170.1"/>
    </source>
</evidence>
<evidence type="ECO:0008006" key="12">
    <source>
        <dbReference type="Google" id="ProtNLM"/>
    </source>
</evidence>
<dbReference type="EMBL" id="JAAMCP010000009">
    <property type="protein sequence ID" value="NTF38170.1"/>
    <property type="molecule type" value="Genomic_DNA"/>
</dbReference>
<dbReference type="GO" id="GO:0016831">
    <property type="term" value="F:carboxy-lyase activity"/>
    <property type="evidence" value="ECO:0007669"/>
    <property type="project" value="UniProtKB-KW"/>
</dbReference>
<name>A0AAE7R4F8_9HYPH</name>
<evidence type="ECO:0000313" key="9">
    <source>
        <dbReference type="EMBL" id="QTG01925.1"/>
    </source>
</evidence>
<dbReference type="PANTHER" id="PTHR45677">
    <property type="entry name" value="GLUTAMATE DECARBOXYLASE-RELATED"/>
    <property type="match status" value="1"/>
</dbReference>
<dbReference type="PANTHER" id="PTHR45677:SF8">
    <property type="entry name" value="CYSTEINE SULFINIC ACID DECARBOXYLASE"/>
    <property type="match status" value="1"/>
</dbReference>
<evidence type="ECO:0000256" key="7">
    <source>
        <dbReference type="RuleBase" id="RU000382"/>
    </source>
</evidence>
<accession>A0AAE7R4F8</accession>
<dbReference type="AlphaFoldDB" id="A0AAE7R4F8"/>
<protein>
    <recommendedName>
        <fullName evidence="12">Pyridoxal-dependent decarboxylase</fullName>
    </recommendedName>
</protein>
<keyword evidence="11" id="KW-1185">Reference proteome</keyword>
<dbReference type="GO" id="GO:0019752">
    <property type="term" value="P:carboxylic acid metabolic process"/>
    <property type="evidence" value="ECO:0007669"/>
    <property type="project" value="InterPro"/>
</dbReference>
<dbReference type="GO" id="GO:0005737">
    <property type="term" value="C:cytoplasm"/>
    <property type="evidence" value="ECO:0007669"/>
    <property type="project" value="TreeGrafter"/>
</dbReference>
<gene>
    <name evidence="8" type="ORF">G6L72_15825</name>
    <name evidence="9" type="ORF">G6M88_15795</name>
</gene>
<proteinExistence type="inferred from homology"/>
<comment type="cofactor">
    <cofactor evidence="1 6 7">
        <name>pyridoxal 5'-phosphate</name>
        <dbReference type="ChEBI" id="CHEBI:597326"/>
    </cofactor>
</comment>
<keyword evidence="5 7" id="KW-0456">Lyase</keyword>
<dbReference type="InterPro" id="IPR015421">
    <property type="entry name" value="PyrdxlP-dep_Trfase_major"/>
</dbReference>
<evidence type="ECO:0000313" key="11">
    <source>
        <dbReference type="Proteomes" id="UP000822331"/>
    </source>
</evidence>
<sequence>MTSSQTSDLSEAIDQLYDPETFSRAGEAVLKQIAEYLSDAQARVGSVLTARPPEQNMQDVRARLKADRNVDPANSAEIATTTAAMIGQFFANTQRLHHPGYIGHQLSPAIPIAALFEFAADVANQGMAIYELGPWATAVEKVMVERLGEQLGFEPNSFSGLVTSGGTLANLTALLTARNKLLDDVWKKGLCRGATPPVIITHMESHYSVERAAGILGIGSEQCLYVASDRSGRTDPIALAELLESLKKSNTPVIAVVASACATRTGSFDPLHKIADLCEKYDVWLHVDAAHGGAVSFSSRHRHLIGGIERADSVIWDAHKMLFMPTLSTYLFYKRPRDKYVAFSQDAPFLFVENGDGAHEYDCGLATAECTKRAAALSLWGVLSIYGTSIYETLIDRIFDITAMFVNGLSKISEIEMPVSPEFNIVLFRYVPTDASINADAYNKALRTYIVERGGLYLTTTTYNGVLYLRFVVMNPRTDDTELNVLVSALHFFAESWETTRPSHNGLEPVLEV</sequence>
<dbReference type="Proteomes" id="UP000822331">
    <property type="component" value="Unassembled WGS sequence"/>
</dbReference>
<evidence type="ECO:0000256" key="5">
    <source>
        <dbReference type="ARBA" id="ARBA00023239"/>
    </source>
</evidence>
<dbReference type="GO" id="GO:0030170">
    <property type="term" value="F:pyridoxal phosphate binding"/>
    <property type="evidence" value="ECO:0007669"/>
    <property type="project" value="InterPro"/>
</dbReference>
<evidence type="ECO:0000256" key="1">
    <source>
        <dbReference type="ARBA" id="ARBA00001933"/>
    </source>
</evidence>
<dbReference type="SUPFAM" id="SSF53383">
    <property type="entry name" value="PLP-dependent transferases"/>
    <property type="match status" value="1"/>
</dbReference>
<dbReference type="RefSeq" id="WP_065701355.1">
    <property type="nucleotide sequence ID" value="NZ_CP049207.1"/>
</dbReference>
<dbReference type="InterPro" id="IPR015424">
    <property type="entry name" value="PyrdxlP-dep_Trfase"/>
</dbReference>
<comment type="similarity">
    <text evidence="2 7">Belongs to the group II decarboxylase family.</text>
</comment>
<keyword evidence="4 6" id="KW-0663">Pyridoxal phosphate</keyword>
<evidence type="ECO:0000256" key="4">
    <source>
        <dbReference type="ARBA" id="ARBA00022898"/>
    </source>
</evidence>
<reference evidence="9" key="2">
    <citation type="submission" date="2020-02" db="EMBL/GenBank/DDBJ databases">
        <title>Unexpected conservation and global transmission of agrobacterial virulence plasmids.</title>
        <authorList>
            <person name="Weisberg A.J."/>
            <person name="Davis E.W. II"/>
            <person name="Tabima J.R."/>
            <person name="Belcher M.S."/>
            <person name="Miller M."/>
            <person name="Kuo C.-H."/>
            <person name="Loper J.E."/>
            <person name="Grunwald N.J."/>
            <person name="Putnam M.L."/>
            <person name="Chang J.H."/>
        </authorList>
    </citation>
    <scope>NUCLEOTIDE SEQUENCE</scope>
    <source>
        <strain evidence="9">W2/73</strain>
    </source>
</reference>
<dbReference type="EMBL" id="CP049207">
    <property type="protein sequence ID" value="QTG01925.1"/>
    <property type="molecule type" value="Genomic_DNA"/>
</dbReference>
<evidence type="ECO:0000256" key="6">
    <source>
        <dbReference type="PIRSR" id="PIRSR602129-50"/>
    </source>
</evidence>